<dbReference type="AlphaFoldDB" id="A0A075GB77"/>
<dbReference type="EMBL" id="KF900606">
    <property type="protein sequence ID" value="AIF00904.1"/>
    <property type="molecule type" value="Genomic_DNA"/>
</dbReference>
<evidence type="ECO:0000313" key="1">
    <source>
        <dbReference type="EMBL" id="AIF00904.1"/>
    </source>
</evidence>
<proteinExistence type="predicted"/>
<protein>
    <submittedName>
        <fullName evidence="1">Uncharacterized protein</fullName>
    </submittedName>
</protein>
<reference evidence="1" key="1">
    <citation type="journal article" date="2014" name="Genome Biol. Evol.">
        <title>Pangenome evidence for extensive interdomain horizontal transfer affecting lineage core and shell genes in uncultured planktonic thaumarchaeota and euryarchaeota.</title>
        <authorList>
            <person name="Deschamps P."/>
            <person name="Zivanovic Y."/>
            <person name="Moreira D."/>
            <person name="Rodriguez-Valera F."/>
            <person name="Lopez-Garcia P."/>
        </authorList>
    </citation>
    <scope>NUCLEOTIDE SEQUENCE</scope>
</reference>
<name>A0A075GB77_9EURY</name>
<sequence>MVPPVGQIHLPKNHLPEQGWGNRFFVSPNFDFWDGILDFLDSCGVVSVGVSQQNMARFQPLIVERRKPALRIEWVDQHDDAVRSVYEGAVHVGEWPHLGDPNLNPIFTDGFVELSLSEHGRCGEAFLPHQNDGFDN</sequence>
<organism evidence="1">
    <name type="scientific">uncultured marine group II/III euryarchaeote KM3_13_G01</name>
    <dbReference type="NCBI Taxonomy" id="1457873"/>
    <lineage>
        <taxon>Archaea</taxon>
        <taxon>Methanobacteriati</taxon>
        <taxon>Methanobacteriota</taxon>
        <taxon>environmental samples</taxon>
    </lineage>
</organism>
<accession>A0A075GB77</accession>